<dbReference type="PANTHER" id="PTHR31635:SF196">
    <property type="entry name" value="REVERSE TRANSCRIPTASE DOMAIN-CONTAINING PROTEIN-RELATED"/>
    <property type="match status" value="1"/>
</dbReference>
<dbReference type="PANTHER" id="PTHR31635">
    <property type="entry name" value="REVERSE TRANSCRIPTASE DOMAIN-CONTAINING PROTEIN-RELATED"/>
    <property type="match status" value="1"/>
</dbReference>
<accession>A0A803P542</accession>
<feature type="domain" description="Reverse transcriptase" evidence="1">
    <location>
        <begin position="480"/>
        <end position="762"/>
    </location>
</feature>
<reference evidence="2" key="2">
    <citation type="submission" date="2021-03" db="UniProtKB">
        <authorList>
            <consortium name="EnsemblPlants"/>
        </authorList>
    </citation>
    <scope>IDENTIFICATION</scope>
</reference>
<dbReference type="SUPFAM" id="SSF56672">
    <property type="entry name" value="DNA/RNA polymerases"/>
    <property type="match status" value="1"/>
</dbReference>
<evidence type="ECO:0000259" key="1">
    <source>
        <dbReference type="PROSITE" id="PS50878"/>
    </source>
</evidence>
<dbReference type="Pfam" id="PF03372">
    <property type="entry name" value="Exo_endo_phos"/>
    <property type="match status" value="1"/>
</dbReference>
<dbReference type="EnsemblPlants" id="evm.model.03.1395">
    <property type="protein sequence ID" value="cds.evm.model.03.1395"/>
    <property type="gene ID" value="evm.TU.03.1395"/>
</dbReference>
<dbReference type="EMBL" id="UZAU01000300">
    <property type="status" value="NOT_ANNOTATED_CDS"/>
    <property type="molecule type" value="Genomic_DNA"/>
</dbReference>
<protein>
    <recommendedName>
        <fullName evidence="1">Reverse transcriptase domain-containing protein</fullName>
    </recommendedName>
</protein>
<name>A0A803P542_CANSA</name>
<dbReference type="Proteomes" id="UP000596661">
    <property type="component" value="Chromosome 3"/>
</dbReference>
<dbReference type="InterPro" id="IPR036691">
    <property type="entry name" value="Endo/exonu/phosph_ase_sf"/>
</dbReference>
<dbReference type="InterPro" id="IPR005135">
    <property type="entry name" value="Endo/exonuclease/phosphatase"/>
</dbReference>
<dbReference type="Gene3D" id="3.60.10.10">
    <property type="entry name" value="Endonuclease/exonuclease/phosphatase"/>
    <property type="match status" value="1"/>
</dbReference>
<organism evidence="2 3">
    <name type="scientific">Cannabis sativa</name>
    <name type="common">Hemp</name>
    <name type="synonym">Marijuana</name>
    <dbReference type="NCBI Taxonomy" id="3483"/>
    <lineage>
        <taxon>Eukaryota</taxon>
        <taxon>Viridiplantae</taxon>
        <taxon>Streptophyta</taxon>
        <taxon>Embryophyta</taxon>
        <taxon>Tracheophyta</taxon>
        <taxon>Spermatophyta</taxon>
        <taxon>Magnoliopsida</taxon>
        <taxon>eudicotyledons</taxon>
        <taxon>Gunneridae</taxon>
        <taxon>Pentapetalae</taxon>
        <taxon>rosids</taxon>
        <taxon>fabids</taxon>
        <taxon>Rosales</taxon>
        <taxon>Cannabaceae</taxon>
        <taxon>Cannabis</taxon>
    </lineage>
</organism>
<sequence length="1153" mass="130891">MSLCSWNARGLGSPRAFRNLSLLVKQHQPILFFVMETKLQPGRGLYFKNKLHFDNVLEVPRQGLGGGLLLFWNNCIDVTITTYSYNQVDCIISNFNDMKWHFTGYYGSPYPDQKSVTWNLLNRLYDDAPLSPWLIIGDFNDYLSVSDKNLTTVPPIHAMHHFHSFLNKGNHLPLNHSGNKFTWRHGLILERLDWCTVNQSWKNLFPRASLFHLGFYGSDHRALKVQLEDKLSNTQSHTRFHLENHWLNDPSFSNTINSSWCLSTTFPSFPLQNFLAKQSYCLSAIKDWSSSQYPLKVQIARTQTELHRVLNNTKPTTQSLQQATFLQSNLDGLLQKDEIYWKQRAKVDWLRAGDKNTKVFHHKASIRKKNNFIRGISLPDGSVAHDSPTILSQFLNFYFNLFHTQGVNKMAINSILQGITSRLSPVQKTFLDEAFTEDEIKKTTFSLSWDKAPGPDGLNSLFYQKHWHLFGSELCQALLHILNHNGDISLINETILVLIPKKKNAKTVCDFQPTSLCNTLYKCLSKVLANRIKRVLHSVIAPNQSSILTSRQISDNILIANEIIHAIHSRKLGKICWVVIKLDMEKAFDRVEWHFLSHLLAHVVFPSNFISLIMNCLSTVTYLLSLNGILSDTFFSSRGIRQGDPLSPYIFLLVAESLSTVIRLQETADVFSGIKICTGAPSLSHLLFAEDSMLFAPVTPHSSEAINSILHTYHQATGQLVNRDKSSILFSTNTSQDSQHRFQTALQLASEGFISKYLGVPHCVGRVTNISFHYLIQNVSSKMNIWYDKFYSRAGKETLIKAIIQPILSFAMSYFKIPKSICQTIQRLVSKFWWGYTSNIRKIHWKKGSALSVSKFFRGLGFRTLTHHNQALLAKQAWRVWSNPDSLLHSILKARYFKNSDFLLGPNGYNSSFIWRSLLWGRQLLKKGLVWKIGSGNDIPISASNWIPGISHPTLLHPIDPSLSVVSFFINPNSTWINVAKARTVWKHSKFKFFHTNHQRLDIQEFYLQGLHLISKEDLRLFEYKEAQKIHNAAISASNSRQQSSSSISTTTGIIQDYSPALYVVAALDQDNCITGFGFVFKIGLNQIVASAMAHKPGASTPIFAEGQALLEGISWCVSSQLKPDLIFTHCLNLVSKVNGRSGIPSPTSLMPL</sequence>
<dbReference type="SUPFAM" id="SSF56219">
    <property type="entry name" value="DNase I-like"/>
    <property type="match status" value="1"/>
</dbReference>
<dbReference type="InterPro" id="IPR000477">
    <property type="entry name" value="RT_dom"/>
</dbReference>
<evidence type="ECO:0000313" key="3">
    <source>
        <dbReference type="Proteomes" id="UP000596661"/>
    </source>
</evidence>
<dbReference type="GO" id="GO:0003824">
    <property type="term" value="F:catalytic activity"/>
    <property type="evidence" value="ECO:0007669"/>
    <property type="project" value="InterPro"/>
</dbReference>
<keyword evidence="3" id="KW-1185">Reference proteome</keyword>
<evidence type="ECO:0000313" key="2">
    <source>
        <dbReference type="EnsemblPlants" id="cds.evm.model.03.1395"/>
    </source>
</evidence>
<dbReference type="CDD" id="cd01650">
    <property type="entry name" value="RT_nLTR_like"/>
    <property type="match status" value="1"/>
</dbReference>
<dbReference type="PROSITE" id="PS50878">
    <property type="entry name" value="RT_POL"/>
    <property type="match status" value="1"/>
</dbReference>
<dbReference type="InterPro" id="IPR043502">
    <property type="entry name" value="DNA/RNA_pol_sf"/>
</dbReference>
<dbReference type="AlphaFoldDB" id="A0A803P542"/>
<proteinExistence type="predicted"/>
<dbReference type="Pfam" id="PF00078">
    <property type="entry name" value="RVT_1"/>
    <property type="match status" value="1"/>
</dbReference>
<dbReference type="Gramene" id="evm.model.03.1395">
    <property type="protein sequence ID" value="cds.evm.model.03.1395"/>
    <property type="gene ID" value="evm.TU.03.1395"/>
</dbReference>
<reference evidence="2" key="1">
    <citation type="submission" date="2018-11" db="EMBL/GenBank/DDBJ databases">
        <authorList>
            <person name="Grassa J C."/>
        </authorList>
    </citation>
    <scope>NUCLEOTIDE SEQUENCE [LARGE SCALE GENOMIC DNA]</scope>
</reference>